<dbReference type="AlphaFoldDB" id="A0A914HQM8"/>
<dbReference type="Proteomes" id="UP000887572">
    <property type="component" value="Unplaced"/>
</dbReference>
<evidence type="ECO:0000313" key="3">
    <source>
        <dbReference type="WBParaSite" id="Gr19_v10_g3000.t1"/>
    </source>
</evidence>
<evidence type="ECO:0000256" key="1">
    <source>
        <dbReference type="SAM" id="MobiDB-lite"/>
    </source>
</evidence>
<dbReference type="WBParaSite" id="Gr19_v10_g3000.t1">
    <property type="protein sequence ID" value="Gr19_v10_g3000.t1"/>
    <property type="gene ID" value="Gr19_v10_g3000"/>
</dbReference>
<proteinExistence type="predicted"/>
<name>A0A914HQM8_GLORO</name>
<reference evidence="3" key="1">
    <citation type="submission" date="2022-11" db="UniProtKB">
        <authorList>
            <consortium name="WormBaseParasite"/>
        </authorList>
    </citation>
    <scope>IDENTIFICATION</scope>
</reference>
<feature type="compositionally biased region" description="Polar residues" evidence="1">
    <location>
        <begin position="256"/>
        <end position="269"/>
    </location>
</feature>
<evidence type="ECO:0000313" key="2">
    <source>
        <dbReference type="Proteomes" id="UP000887572"/>
    </source>
</evidence>
<sequence length="269" mass="30909">MEMYENGRQNAKHSALRGPALRMEAATAEASQAKVPTSAVDDDDDDDHSLSQSEMEKCQFFWHKFMQNANEDNYLVDDVTTVRHPFDQIFDEFGCFDNNAFGDLSEAGQSSNQHAQNAQKKLKIQSESDQKKYQLASKFVELKKKYVTENQKCFLSDIDEKIASELNVNIKTIRSWIHKFELTTEWKQFKGQTRAELFEKYHQIKGSTLKSDKEILKQLGLSKNARYRWREAALKTTQNTPNSGIGKPTENEQSARVKTKSLSSLYETN</sequence>
<keyword evidence="2" id="KW-1185">Reference proteome</keyword>
<protein>
    <submittedName>
        <fullName evidence="3">Homeobox domain-containing protein</fullName>
    </submittedName>
</protein>
<feature type="region of interest" description="Disordered" evidence="1">
    <location>
        <begin position="237"/>
        <end position="269"/>
    </location>
</feature>
<organism evidence="2 3">
    <name type="scientific">Globodera rostochiensis</name>
    <name type="common">Golden nematode worm</name>
    <name type="synonym">Heterodera rostochiensis</name>
    <dbReference type="NCBI Taxonomy" id="31243"/>
    <lineage>
        <taxon>Eukaryota</taxon>
        <taxon>Metazoa</taxon>
        <taxon>Ecdysozoa</taxon>
        <taxon>Nematoda</taxon>
        <taxon>Chromadorea</taxon>
        <taxon>Rhabditida</taxon>
        <taxon>Tylenchina</taxon>
        <taxon>Tylenchomorpha</taxon>
        <taxon>Tylenchoidea</taxon>
        <taxon>Heteroderidae</taxon>
        <taxon>Heteroderinae</taxon>
        <taxon>Globodera</taxon>
    </lineage>
</organism>
<accession>A0A914HQM8</accession>
<feature type="region of interest" description="Disordered" evidence="1">
    <location>
        <begin position="1"/>
        <end position="50"/>
    </location>
</feature>